<organism evidence="2 3">
    <name type="scientific">Rhizodiscina lignyota</name>
    <dbReference type="NCBI Taxonomy" id="1504668"/>
    <lineage>
        <taxon>Eukaryota</taxon>
        <taxon>Fungi</taxon>
        <taxon>Dikarya</taxon>
        <taxon>Ascomycota</taxon>
        <taxon>Pezizomycotina</taxon>
        <taxon>Dothideomycetes</taxon>
        <taxon>Pleosporomycetidae</taxon>
        <taxon>Aulographales</taxon>
        <taxon>Rhizodiscinaceae</taxon>
        <taxon>Rhizodiscina</taxon>
    </lineage>
</organism>
<dbReference type="PANTHER" id="PTHR36986">
    <property type="entry name" value="UPF0643 PROTEIN PB2B2.08"/>
    <property type="match status" value="1"/>
</dbReference>
<evidence type="ECO:0000313" key="3">
    <source>
        <dbReference type="Proteomes" id="UP000799772"/>
    </source>
</evidence>
<proteinExistence type="predicted"/>
<dbReference type="OrthoDB" id="2140489at2759"/>
<gene>
    <name evidence="2" type="ORF">NA57DRAFT_57145</name>
</gene>
<sequence>MATLVKETLGLTLPNVSTTTTNAKSPATVDTREIPESPAENVERAGEVTPEKHREAQAMEARQDSAVTAQDLIITSPYTELSHQLHLSTLDIQSALLARALTAFEFATPSYATASYETAIKWPLVMERLRDLCAEEGHTWSKQTFYAVAFFSKLQEGVDRDLLYQLDKESHREAVESGGLLMYYFGSPNEERRNLATCMWRSEKDAKLGGTGPWHKRARLEARNLYETIEFKRMDFIIEDGVSGYSIE</sequence>
<name>A0A9P4IER5_9PEZI</name>
<feature type="compositionally biased region" description="Basic and acidic residues" evidence="1">
    <location>
        <begin position="30"/>
        <end position="50"/>
    </location>
</feature>
<dbReference type="AlphaFoldDB" id="A0A9P4IER5"/>
<feature type="compositionally biased region" description="Polar residues" evidence="1">
    <location>
        <begin position="16"/>
        <end position="25"/>
    </location>
</feature>
<keyword evidence="3" id="KW-1185">Reference proteome</keyword>
<dbReference type="Proteomes" id="UP000799772">
    <property type="component" value="Unassembled WGS sequence"/>
</dbReference>
<dbReference type="PANTHER" id="PTHR36986:SF1">
    <property type="entry name" value="UPF0643 PROTEIN PB2B2.08"/>
    <property type="match status" value="1"/>
</dbReference>
<protein>
    <submittedName>
        <fullName evidence="2">Uncharacterized protein</fullName>
    </submittedName>
</protein>
<accession>A0A9P4IER5</accession>
<evidence type="ECO:0000313" key="2">
    <source>
        <dbReference type="EMBL" id="KAF2097973.1"/>
    </source>
</evidence>
<reference evidence="2" key="1">
    <citation type="journal article" date="2020" name="Stud. Mycol.">
        <title>101 Dothideomycetes genomes: a test case for predicting lifestyles and emergence of pathogens.</title>
        <authorList>
            <person name="Haridas S."/>
            <person name="Albert R."/>
            <person name="Binder M."/>
            <person name="Bloem J."/>
            <person name="Labutti K."/>
            <person name="Salamov A."/>
            <person name="Andreopoulos B."/>
            <person name="Baker S."/>
            <person name="Barry K."/>
            <person name="Bills G."/>
            <person name="Bluhm B."/>
            <person name="Cannon C."/>
            <person name="Castanera R."/>
            <person name="Culley D."/>
            <person name="Daum C."/>
            <person name="Ezra D."/>
            <person name="Gonzalez J."/>
            <person name="Henrissat B."/>
            <person name="Kuo A."/>
            <person name="Liang C."/>
            <person name="Lipzen A."/>
            <person name="Lutzoni F."/>
            <person name="Magnuson J."/>
            <person name="Mondo S."/>
            <person name="Nolan M."/>
            <person name="Ohm R."/>
            <person name="Pangilinan J."/>
            <person name="Park H.-J."/>
            <person name="Ramirez L."/>
            <person name="Alfaro M."/>
            <person name="Sun H."/>
            <person name="Tritt A."/>
            <person name="Yoshinaga Y."/>
            <person name="Zwiers L.-H."/>
            <person name="Turgeon B."/>
            <person name="Goodwin S."/>
            <person name="Spatafora J."/>
            <person name="Crous P."/>
            <person name="Grigoriev I."/>
        </authorList>
    </citation>
    <scope>NUCLEOTIDE SEQUENCE</scope>
    <source>
        <strain evidence="2">CBS 133067</strain>
    </source>
</reference>
<evidence type="ECO:0000256" key="1">
    <source>
        <dbReference type="SAM" id="MobiDB-lite"/>
    </source>
</evidence>
<dbReference type="EMBL" id="ML978127">
    <property type="protein sequence ID" value="KAF2097973.1"/>
    <property type="molecule type" value="Genomic_DNA"/>
</dbReference>
<feature type="region of interest" description="Disordered" evidence="1">
    <location>
        <begin position="16"/>
        <end position="50"/>
    </location>
</feature>
<comment type="caution">
    <text evidence="2">The sequence shown here is derived from an EMBL/GenBank/DDBJ whole genome shotgun (WGS) entry which is preliminary data.</text>
</comment>